<accession>A0A370U469</accession>
<dbReference type="OrthoDB" id="9813126at2"/>
<dbReference type="GO" id="GO:0015074">
    <property type="term" value="P:DNA integration"/>
    <property type="evidence" value="ECO:0007669"/>
    <property type="project" value="InterPro"/>
</dbReference>
<name>A0A370U469_9GAMM</name>
<dbReference type="Gene3D" id="3.30.420.10">
    <property type="entry name" value="Ribonuclease H-like superfamily/Ribonuclease H"/>
    <property type="match status" value="1"/>
</dbReference>
<dbReference type="InterPro" id="IPR050900">
    <property type="entry name" value="Transposase_IS3/IS150/IS904"/>
</dbReference>
<dbReference type="Pfam" id="PF00665">
    <property type="entry name" value="rve"/>
    <property type="match status" value="1"/>
</dbReference>
<dbReference type="GO" id="GO:0003676">
    <property type="term" value="F:nucleic acid binding"/>
    <property type="evidence" value="ECO:0007669"/>
    <property type="project" value="InterPro"/>
</dbReference>
<dbReference type="SUPFAM" id="SSF53098">
    <property type="entry name" value="Ribonuclease H-like"/>
    <property type="match status" value="1"/>
</dbReference>
<feature type="domain" description="Integrase catalytic" evidence="1">
    <location>
        <begin position="1"/>
        <end position="125"/>
    </location>
</feature>
<dbReference type="InterPro" id="IPR001584">
    <property type="entry name" value="Integrase_cat-core"/>
</dbReference>
<dbReference type="AlphaFoldDB" id="A0A370U469"/>
<comment type="caution">
    <text evidence="2">The sequence shown here is derived from an EMBL/GenBank/DDBJ whole genome shotgun (WGS) entry which is preliminary data.</text>
</comment>
<protein>
    <submittedName>
        <fullName evidence="2">IS3 family transposase</fullName>
    </submittedName>
</protein>
<evidence type="ECO:0000259" key="1">
    <source>
        <dbReference type="PROSITE" id="PS50994"/>
    </source>
</evidence>
<gene>
    <name evidence="2" type="ORF">DN730_19020</name>
</gene>
<dbReference type="EMBL" id="QKRA01000029">
    <property type="protein sequence ID" value="RDL42567.1"/>
    <property type="molecule type" value="Genomic_DNA"/>
</dbReference>
<dbReference type="InterPro" id="IPR012337">
    <property type="entry name" value="RNaseH-like_sf"/>
</dbReference>
<feature type="non-terminal residue" evidence="2">
    <location>
        <position position="125"/>
    </location>
</feature>
<dbReference type="PANTHER" id="PTHR46889">
    <property type="entry name" value="TRANSPOSASE INSF FOR INSERTION SEQUENCE IS3B-RELATED"/>
    <property type="match status" value="1"/>
</dbReference>
<reference evidence="2 3" key="1">
    <citation type="submission" date="2018-06" db="EMBL/GenBank/DDBJ databases">
        <title>Marinomonas sp. YLB-05 draft genome sequence.</title>
        <authorList>
            <person name="Yu L."/>
            <person name="Tang X."/>
        </authorList>
    </citation>
    <scope>NUCLEOTIDE SEQUENCE [LARGE SCALE GENOMIC DNA]</scope>
    <source>
        <strain evidence="2 3">YLB-05</strain>
    </source>
</reference>
<sequence length="125" mass="14611">MVKIKYKQVDLSSYGWPTLLMFLPKIATRISAWSRKIVGYHVDDTLRTDAVIKVYKNALKERTKTAQLLVHHSDRGLQYYSKQYQQLHEKHGVQCSMTDGYDCYQNALAERINGIIKNEYLIMKP</sequence>
<dbReference type="Proteomes" id="UP000254326">
    <property type="component" value="Unassembled WGS sequence"/>
</dbReference>
<evidence type="ECO:0000313" key="3">
    <source>
        <dbReference type="Proteomes" id="UP000254326"/>
    </source>
</evidence>
<evidence type="ECO:0000313" key="2">
    <source>
        <dbReference type="EMBL" id="RDL42567.1"/>
    </source>
</evidence>
<dbReference type="PROSITE" id="PS50994">
    <property type="entry name" value="INTEGRASE"/>
    <property type="match status" value="1"/>
</dbReference>
<organism evidence="2 3">
    <name type="scientific">Marinomonas piezotolerans</name>
    <dbReference type="NCBI Taxonomy" id="2213058"/>
    <lineage>
        <taxon>Bacteria</taxon>
        <taxon>Pseudomonadati</taxon>
        <taxon>Pseudomonadota</taxon>
        <taxon>Gammaproteobacteria</taxon>
        <taxon>Oceanospirillales</taxon>
        <taxon>Oceanospirillaceae</taxon>
        <taxon>Marinomonas</taxon>
    </lineage>
</organism>
<proteinExistence type="predicted"/>
<keyword evidence="3" id="KW-1185">Reference proteome</keyword>
<dbReference type="InterPro" id="IPR036397">
    <property type="entry name" value="RNaseH_sf"/>
</dbReference>
<dbReference type="PANTHER" id="PTHR46889:SF5">
    <property type="entry name" value="INTEGRASE PROTEIN"/>
    <property type="match status" value="1"/>
</dbReference>